<accession>A0A9X1U5B5</accession>
<dbReference type="InterPro" id="IPR014001">
    <property type="entry name" value="Helicase_ATP-bd"/>
</dbReference>
<feature type="domain" description="Helicase ATP-binding" evidence="3">
    <location>
        <begin position="90"/>
        <end position="281"/>
    </location>
</feature>
<dbReference type="RefSeq" id="WP_237608929.1">
    <property type="nucleotide sequence ID" value="NZ_JAIRBB010000012.1"/>
</dbReference>
<dbReference type="Gene3D" id="3.40.50.300">
    <property type="entry name" value="P-loop containing nucleotide triphosphate hydrolases"/>
    <property type="match status" value="2"/>
</dbReference>
<proteinExistence type="predicted"/>
<dbReference type="SUPFAM" id="SSF52540">
    <property type="entry name" value="P-loop containing nucleoside triphosphate hydrolases"/>
    <property type="match status" value="2"/>
</dbReference>
<dbReference type="PANTHER" id="PTHR47962">
    <property type="entry name" value="ATP-DEPENDENT HELICASE LHR-RELATED-RELATED"/>
    <property type="match status" value="1"/>
</dbReference>
<dbReference type="SMART" id="SM00487">
    <property type="entry name" value="DEXDc"/>
    <property type="match status" value="1"/>
</dbReference>
<dbReference type="Proteomes" id="UP001139462">
    <property type="component" value="Unassembled WGS sequence"/>
</dbReference>
<evidence type="ECO:0000256" key="1">
    <source>
        <dbReference type="ARBA" id="ARBA00022741"/>
    </source>
</evidence>
<feature type="domain" description="Helicase C-terminal" evidence="4">
    <location>
        <begin position="905"/>
        <end position="1070"/>
    </location>
</feature>
<dbReference type="Pfam" id="PF00271">
    <property type="entry name" value="Helicase_C"/>
    <property type="match status" value="1"/>
</dbReference>
<evidence type="ECO:0000313" key="6">
    <source>
        <dbReference type="Proteomes" id="UP001139462"/>
    </source>
</evidence>
<keyword evidence="2" id="KW-0067">ATP-binding</keyword>
<gene>
    <name evidence="5" type="ORF">K8344_12015</name>
</gene>
<dbReference type="EMBL" id="JAIRBB010000012">
    <property type="protein sequence ID" value="MCG2431850.1"/>
    <property type="molecule type" value="Genomic_DNA"/>
</dbReference>
<dbReference type="Pfam" id="PF00270">
    <property type="entry name" value="DEAD"/>
    <property type="match status" value="1"/>
</dbReference>
<organism evidence="5 6">
    <name type="scientific">Aequorivita xiaoshiensis</name>
    <dbReference type="NCBI Taxonomy" id="2874476"/>
    <lineage>
        <taxon>Bacteria</taxon>
        <taxon>Pseudomonadati</taxon>
        <taxon>Bacteroidota</taxon>
        <taxon>Flavobacteriia</taxon>
        <taxon>Flavobacteriales</taxon>
        <taxon>Flavobacteriaceae</taxon>
        <taxon>Aequorivita</taxon>
    </lineage>
</organism>
<keyword evidence="5" id="KW-0347">Helicase</keyword>
<evidence type="ECO:0000313" key="5">
    <source>
        <dbReference type="EMBL" id="MCG2431850.1"/>
    </source>
</evidence>
<dbReference type="InterPro" id="IPR052511">
    <property type="entry name" value="ATP-dep_Helicase"/>
</dbReference>
<dbReference type="GO" id="GO:0003677">
    <property type="term" value="F:DNA binding"/>
    <property type="evidence" value="ECO:0007669"/>
    <property type="project" value="TreeGrafter"/>
</dbReference>
<sequence>MDAFRTHNQVISEYRSYLESFLNISDDRIKTEVKKAFNEEGFIPQPLIQFNPSFQRDQSLQDLVSQGIVHKNLPTTFGDFKLYKHQIEAIKKGVNDKGFIVTSGTGSGKSLTFLATIFNHVFNFGESKPSGIKAILVYPMNALLNSQEQEIKKYQEEYQRKFGEDFPVTFGKYSGQEVSSTREEIKKNPPDIILTNYMMLELIMTRQGEGWLRDSLSESLKYLVFDELHTYRGRQGSDVSMLIRRIKGICINELICIGTSATMASLGSVEEKKEAVAKVAKTIFGEEYSAKQIVNEYLEPCTNGQTPEAPILKSYLENEIPQGDEVAFMTNPLSNWIETEIALKLNGDVLERGTPMTIDAITKKLSDYTGVEFEIAKGKVTILLKWAEKLNEDNRQRKTNQSFLPFRFHQFISQTSNVSVTLNSRSERYITIQSNRYVKEGDQEKLLYPILFSRYSGIDFICVEKDVQTRTLLPRNPKDHVRSLTLKEGKGEDLNEYNFRNGYIILDEGEEFWEDDPLEIVPESWLRSSLTSFLPYYQWHMPQPIYFDEEGNYSDTPDYPIKGYFIPVKLRIDPTAGIIYEDAKTNENTKLMSLGNEGRSTATTITSFAVINSLFEQEESAKDQKLLSFTDNRQDASLQAGHFNDFISTIKLRAALYITIKDSDASLNIENIAERVLKVLNLKEIDYANPNLMSDDPDFPEIENIRAIKNYILYRLFQDLKRGWRYTLPNLEQTALLKIEYFRLEKLAGKDDRFANIPLFNAVSAEERFNMLEQFLNFFRTNFSLYHNILVDKRSEIESLLQNRLDNKKLWSLDHNEKLDSPTYLVSRNPGRSRQRGLYFASIGVRSGIGKYFKRKFAEADIAKPNVDEYTDFIEQLCELLVSTGFLTKNENIRGKNGTVTGYLLRSDNLRWIPGDEETVPVDDTRTNTYKDLDLKPNMYFQRLYKNDFSKYDKEIIGREHTGQLNNDDRIEREDDFREGKISSLFCSPTMELGIDIANLNIVHMRNVPPNPANYAQRSGRAGRGGQTALVFTYCSGWSPHDQNYFKASETMVAGSVVPPRIDLINEELIASHLNAIILMELSIGELSTSIAELLDISNEVELELKQRIKDHIDHGIELNREKWIKNFKRVVSSIEQDLSSAWWYSDDWIEKRLFSFKDRFDSAFDRWRNLYKTAKKMNASAHLVLNDPHIRKEDNERYREALRQYHIALKQIELLSNQSNREFGGESEFYVFRYLASEGFLPGYNFTRLPVRSFLGYKHKNEGEFISRPRSVAIKEFGPGNTIYHNGSKYSINRMPVLDSEQFQQKIKISKDTGYIFLNQDAEIANNDPITKAELRGENFEFRTNLVELMDSEGIPRERISCAEEERISRGFNVQEYFRYTSGIEHTKKVIIKNAGEPLLNLIFGQATELIKINKKARRSSDDSDGFAIDQRNGKWVSQKDLENEEVKNNSKDVMLFVRENADTIYIQPLASLELSADEIITLSYALKRGIERLFQVEEQEIGVSIMGDQENPNMMIYEAAEGSLGILSQLIEEPTKLNELFVQAYGSMHFNPENREETEYGKNLPKATYEDLLSYYNQRNHDILDRHSIKTALEQLMDCEISTVQEGKDYEEQYQFLLDSYDKNSNTELQLLRYLYKNKLALPDKAQVNVPECYVSADFVYNTENGATLIFCDGNVHDLPSVSDTDDEKRRCVRDAGYDVMEWHHTEPMEDLVKRRKDIFKKVK</sequence>
<keyword evidence="5" id="KW-0378">Hydrolase</keyword>
<dbReference type="InterPro" id="IPR001650">
    <property type="entry name" value="Helicase_C-like"/>
</dbReference>
<evidence type="ECO:0000259" key="3">
    <source>
        <dbReference type="PROSITE" id="PS51192"/>
    </source>
</evidence>
<dbReference type="InterPro" id="IPR027417">
    <property type="entry name" value="P-loop_NTPase"/>
</dbReference>
<keyword evidence="6" id="KW-1185">Reference proteome</keyword>
<protein>
    <submittedName>
        <fullName evidence="5">DEAD/DEAH box helicase</fullName>
    </submittedName>
</protein>
<comment type="caution">
    <text evidence="5">The sequence shown here is derived from an EMBL/GenBank/DDBJ whole genome shotgun (WGS) entry which is preliminary data.</text>
</comment>
<dbReference type="PROSITE" id="PS51192">
    <property type="entry name" value="HELICASE_ATP_BIND_1"/>
    <property type="match status" value="1"/>
</dbReference>
<dbReference type="GO" id="GO:0005524">
    <property type="term" value="F:ATP binding"/>
    <property type="evidence" value="ECO:0007669"/>
    <property type="project" value="UniProtKB-KW"/>
</dbReference>
<dbReference type="GO" id="GO:0004386">
    <property type="term" value="F:helicase activity"/>
    <property type="evidence" value="ECO:0007669"/>
    <property type="project" value="UniProtKB-KW"/>
</dbReference>
<dbReference type="PANTHER" id="PTHR47962:SF5">
    <property type="entry name" value="ATP-DEPENDENT HELICASE LHR-RELATED"/>
    <property type="match status" value="1"/>
</dbReference>
<reference evidence="5" key="1">
    <citation type="submission" date="2021-09" db="EMBL/GenBank/DDBJ databases">
        <title>Genome of Aequorivita sp. strain F64183.</title>
        <authorList>
            <person name="Wang Y."/>
        </authorList>
    </citation>
    <scope>NUCLEOTIDE SEQUENCE</scope>
    <source>
        <strain evidence="5">F64183</strain>
    </source>
</reference>
<evidence type="ECO:0000259" key="4">
    <source>
        <dbReference type="PROSITE" id="PS51194"/>
    </source>
</evidence>
<dbReference type="PROSITE" id="PS51194">
    <property type="entry name" value="HELICASE_CTER"/>
    <property type="match status" value="1"/>
</dbReference>
<dbReference type="InterPro" id="IPR011545">
    <property type="entry name" value="DEAD/DEAH_box_helicase_dom"/>
</dbReference>
<evidence type="ECO:0000256" key="2">
    <source>
        <dbReference type="ARBA" id="ARBA00022840"/>
    </source>
</evidence>
<name>A0A9X1U5B5_9FLAO</name>
<dbReference type="GO" id="GO:0016887">
    <property type="term" value="F:ATP hydrolysis activity"/>
    <property type="evidence" value="ECO:0007669"/>
    <property type="project" value="TreeGrafter"/>
</dbReference>
<dbReference type="SMART" id="SM00490">
    <property type="entry name" value="HELICc"/>
    <property type="match status" value="1"/>
</dbReference>
<keyword evidence="1" id="KW-0547">Nucleotide-binding</keyword>